<comment type="caution">
    <text evidence="2">The sequence shown here is derived from an EMBL/GenBank/DDBJ whole genome shotgun (WGS) entry which is preliminary data.</text>
</comment>
<accession>A0A811KE07</accession>
<evidence type="ECO:0000313" key="3">
    <source>
        <dbReference type="Proteomes" id="UP000614601"/>
    </source>
</evidence>
<feature type="region of interest" description="Disordered" evidence="1">
    <location>
        <begin position="290"/>
        <end position="322"/>
    </location>
</feature>
<proteinExistence type="predicted"/>
<organism evidence="2 3">
    <name type="scientific">Bursaphelenchus okinawaensis</name>
    <dbReference type="NCBI Taxonomy" id="465554"/>
    <lineage>
        <taxon>Eukaryota</taxon>
        <taxon>Metazoa</taxon>
        <taxon>Ecdysozoa</taxon>
        <taxon>Nematoda</taxon>
        <taxon>Chromadorea</taxon>
        <taxon>Rhabditida</taxon>
        <taxon>Tylenchina</taxon>
        <taxon>Tylenchomorpha</taxon>
        <taxon>Aphelenchoidea</taxon>
        <taxon>Aphelenchoididae</taxon>
        <taxon>Bursaphelenchus</taxon>
    </lineage>
</organism>
<reference evidence="2" key="1">
    <citation type="submission" date="2020-09" db="EMBL/GenBank/DDBJ databases">
        <authorList>
            <person name="Kikuchi T."/>
        </authorList>
    </citation>
    <scope>NUCLEOTIDE SEQUENCE</scope>
    <source>
        <strain evidence="2">SH1</strain>
    </source>
</reference>
<name>A0A811KE07_9BILA</name>
<protein>
    <submittedName>
        <fullName evidence="2">Uncharacterized protein</fullName>
    </submittedName>
</protein>
<keyword evidence="3" id="KW-1185">Reference proteome</keyword>
<evidence type="ECO:0000256" key="1">
    <source>
        <dbReference type="SAM" id="MobiDB-lite"/>
    </source>
</evidence>
<dbReference type="Proteomes" id="UP000783686">
    <property type="component" value="Unassembled WGS sequence"/>
</dbReference>
<dbReference type="EMBL" id="CAJFDH010000002">
    <property type="protein sequence ID" value="CAD5213109.1"/>
    <property type="molecule type" value="Genomic_DNA"/>
</dbReference>
<evidence type="ECO:0000313" key="2">
    <source>
        <dbReference type="EMBL" id="CAD5213109.1"/>
    </source>
</evidence>
<gene>
    <name evidence="2" type="ORF">BOKJ2_LOCUS4910</name>
</gene>
<dbReference type="Proteomes" id="UP000614601">
    <property type="component" value="Unassembled WGS sequence"/>
</dbReference>
<dbReference type="AlphaFoldDB" id="A0A811KE07"/>
<feature type="region of interest" description="Disordered" evidence="1">
    <location>
        <begin position="1"/>
        <end position="33"/>
    </location>
</feature>
<dbReference type="EMBL" id="CAJFCW020000002">
    <property type="protein sequence ID" value="CAG9099143.1"/>
    <property type="molecule type" value="Genomic_DNA"/>
</dbReference>
<sequence length="737" mass="81843">MSYGGSVAGYRNSGADEKQRYGNGTTYSTGVKVPSVYDNRPPLEYGINTPIGYGKPLLPPPELNGASGYGNPFPPGINAASGYGNPPPPRMNAASEYGNPPPPGFNCTSGRGNPFLPQPGSNCAHGYGKPLQSPPGFSDQSRYGNSVLMSPRISAPYVYNLTASIPSRGNAPPGFNGHAPPPFGNNAPATVNNGSASVNNGSATVKNGSDTVNNPSYGRGGACVPSIYNAYMPPPTALNAFQVNNNECRIASCTYGTSQMGHNGAPLRQTNGSEFVNHCRAGLDNLNAGNQKQLNLNSTEPDNRFNGEGGRQNVNAEDSQKDNKADDRFNLLFGDESRFQALCSKDHYQVYQSQMEVIKSFYKKALSNLKDNQFTSPEFDEIFFNLKMISRDGKLDNYILKRMKEVKTRTFYYANDIFGFCKLLQAYTDQRFLEDETEDSDDSFSNLNHQDESTFSMYGPDDERYNSTFEDAVKWEAECDPEHLEVYRRQVEILRRFYKLCRIALVKKEYAMELEEFDLTVWAAIGYAKSGDLDNYMVKALKRVLNDKCRNDAKLLEACYALVAYNSLKYLEEESRPNVRVSQYHEEAAPSFETNQNTEGLVSAINCQQHTSESERPQRLTQQFHEAVNSATKLMCEDSEGLSKDLKALSIECSEEPEAKFVDPHNQQEFNEESGFSIVNEANEIQNTSTRNTESLKEEVIKKLSTLKRIMEGINGLRDEAMAIKEEVLNIVKGLSK</sequence>
<feature type="compositionally biased region" description="Polar residues" evidence="1">
    <location>
        <begin position="290"/>
        <end position="300"/>
    </location>
</feature>